<dbReference type="AlphaFoldDB" id="K6V4S5"/>
<evidence type="ECO:0000313" key="2">
    <source>
        <dbReference type="Proteomes" id="UP000008363"/>
    </source>
</evidence>
<reference evidence="1 2" key="1">
    <citation type="submission" date="2012-08" db="EMBL/GenBank/DDBJ databases">
        <title>Whole genome shotgun sequence of Gordonia rhizosphera NBRC 16068.</title>
        <authorList>
            <person name="Takarada H."/>
            <person name="Isaki S."/>
            <person name="Hosoyama A."/>
            <person name="Tsuchikane K."/>
            <person name="Katsumata H."/>
            <person name="Baba S."/>
            <person name="Ohji S."/>
            <person name="Yamazaki S."/>
            <person name="Fujita N."/>
        </authorList>
    </citation>
    <scope>NUCLEOTIDE SEQUENCE [LARGE SCALE GENOMIC DNA]</scope>
    <source>
        <strain evidence="1 2">NBRC 16068</strain>
    </source>
</reference>
<comment type="caution">
    <text evidence="1">The sequence shown here is derived from an EMBL/GenBank/DDBJ whole genome shotgun (WGS) entry which is preliminary data.</text>
</comment>
<name>K6V4S5_9ACTN</name>
<evidence type="ECO:0000313" key="1">
    <source>
        <dbReference type="EMBL" id="GAB91178.1"/>
    </source>
</evidence>
<dbReference type="OrthoDB" id="9942190at2"/>
<accession>K6V4S5</accession>
<dbReference type="EMBL" id="BAHC01000125">
    <property type="protein sequence ID" value="GAB91178.1"/>
    <property type="molecule type" value="Genomic_DNA"/>
</dbReference>
<sequence>MAEKRVEHEEHDMAVPTPTVPVAINAPGVVARLRYLTQQAPSLRWRPSLRAQRRWDLVFDVVQSAVPRC</sequence>
<protein>
    <submittedName>
        <fullName evidence="1">Uncharacterized protein</fullName>
    </submittedName>
</protein>
<organism evidence="1 2">
    <name type="scientific">Gordonia rhizosphera NBRC 16068</name>
    <dbReference type="NCBI Taxonomy" id="1108045"/>
    <lineage>
        <taxon>Bacteria</taxon>
        <taxon>Bacillati</taxon>
        <taxon>Actinomycetota</taxon>
        <taxon>Actinomycetes</taxon>
        <taxon>Mycobacteriales</taxon>
        <taxon>Gordoniaceae</taxon>
        <taxon>Gordonia</taxon>
    </lineage>
</organism>
<dbReference type="Proteomes" id="UP000008363">
    <property type="component" value="Unassembled WGS sequence"/>
</dbReference>
<gene>
    <name evidence="1" type="ORF">GORHZ_125_00610</name>
</gene>
<proteinExistence type="predicted"/>
<dbReference type="RefSeq" id="WP_006334466.1">
    <property type="nucleotide sequence ID" value="NZ_BAHC01000125.1"/>
</dbReference>
<keyword evidence="2" id="KW-1185">Reference proteome</keyword>